<dbReference type="EMBL" id="SGPJ01000134">
    <property type="protein sequence ID" value="THG98118.1"/>
    <property type="molecule type" value="Genomic_DNA"/>
</dbReference>
<dbReference type="Proteomes" id="UP000309038">
    <property type="component" value="Unassembled WGS sequence"/>
</dbReference>
<dbReference type="InterPro" id="IPR041078">
    <property type="entry name" value="Plavaka"/>
</dbReference>
<evidence type="ECO:0000256" key="1">
    <source>
        <dbReference type="SAM" id="MobiDB-lite"/>
    </source>
</evidence>
<keyword evidence="3" id="KW-1185">Reference proteome</keyword>
<accession>A0A4S4KIG7</accession>
<dbReference type="Pfam" id="PF18759">
    <property type="entry name" value="Plavaka"/>
    <property type="match status" value="1"/>
</dbReference>
<feature type="region of interest" description="Disordered" evidence="1">
    <location>
        <begin position="253"/>
        <end position="279"/>
    </location>
</feature>
<dbReference type="AlphaFoldDB" id="A0A4S4KIG7"/>
<protein>
    <submittedName>
        <fullName evidence="2">Uncharacterized protein</fullName>
    </submittedName>
</protein>
<proteinExistence type="predicted"/>
<name>A0A4S4KIG7_9APHY</name>
<organism evidence="2 3">
    <name type="scientific">Hermanssonia centrifuga</name>
    <dbReference type="NCBI Taxonomy" id="98765"/>
    <lineage>
        <taxon>Eukaryota</taxon>
        <taxon>Fungi</taxon>
        <taxon>Dikarya</taxon>
        <taxon>Basidiomycota</taxon>
        <taxon>Agaricomycotina</taxon>
        <taxon>Agaricomycetes</taxon>
        <taxon>Polyporales</taxon>
        <taxon>Meruliaceae</taxon>
        <taxon>Hermanssonia</taxon>
    </lineage>
</organism>
<gene>
    <name evidence="2" type="ORF">EW026_g4009</name>
</gene>
<feature type="compositionally biased region" description="Acidic residues" evidence="1">
    <location>
        <begin position="255"/>
        <end position="279"/>
    </location>
</feature>
<reference evidence="2 3" key="1">
    <citation type="submission" date="2019-02" db="EMBL/GenBank/DDBJ databases">
        <title>Genome sequencing of the rare red list fungi Phlebia centrifuga.</title>
        <authorList>
            <person name="Buettner E."/>
            <person name="Kellner H."/>
        </authorList>
    </citation>
    <scope>NUCLEOTIDE SEQUENCE [LARGE SCALE GENOMIC DNA]</scope>
    <source>
        <strain evidence="2 3">DSM 108282</strain>
    </source>
</reference>
<sequence>MIEETLKGRKPHGFDGTDIRKINPFWATLPHCDIFQCMTPDILHQLHKGVFKDHVVKWATKCMEGRDNEVDRRFRAMTAHSKLKYFRKGISLVLQWTSTEYKNMEKVFLGVIGGGADAEVVQVVRAALDFIYYAHFETHSEESLAQMDRAWRDFHLHKHIFIQLGVRKHFNIPKLHSMDHYLRSIRLLGTADGYSTESPERLHINFAKLGYCASNKKQYVGQMTTWLERREAITRFEAYLDWINGTGLAQKDKGDVEEDVDEQEGQDSGEPDVEEVEEDGESTKFVYHIAKCPVFPQTPIDSLVNDFGAADFHLHFI</sequence>
<evidence type="ECO:0000313" key="3">
    <source>
        <dbReference type="Proteomes" id="UP000309038"/>
    </source>
</evidence>
<comment type="caution">
    <text evidence="2">The sequence shown here is derived from an EMBL/GenBank/DDBJ whole genome shotgun (WGS) entry which is preliminary data.</text>
</comment>
<evidence type="ECO:0000313" key="2">
    <source>
        <dbReference type="EMBL" id="THG98118.1"/>
    </source>
</evidence>